<accession>A0A6G0T6S1</accession>
<keyword evidence="2" id="KW-1185">Reference proteome</keyword>
<evidence type="ECO:0008006" key="3">
    <source>
        <dbReference type="Google" id="ProtNLM"/>
    </source>
</evidence>
<gene>
    <name evidence="1" type="ORF">AGLY_014067</name>
</gene>
<name>A0A6G0T6S1_APHGL</name>
<reference evidence="1 2" key="1">
    <citation type="submission" date="2019-08" db="EMBL/GenBank/DDBJ databases">
        <title>The genome of the soybean aphid Biotype 1, its phylome, world population structure and adaptation to the North American continent.</title>
        <authorList>
            <person name="Giordano R."/>
            <person name="Donthu R.K."/>
            <person name="Hernandez A.G."/>
            <person name="Wright C.L."/>
            <person name="Zimin A.V."/>
        </authorList>
    </citation>
    <scope>NUCLEOTIDE SEQUENCE [LARGE SCALE GENOMIC DNA]</scope>
    <source>
        <tissue evidence="1">Whole aphids</tissue>
    </source>
</reference>
<dbReference type="EMBL" id="VYZN01000058">
    <property type="protein sequence ID" value="KAE9525841.1"/>
    <property type="molecule type" value="Genomic_DNA"/>
</dbReference>
<sequence length="228" mass="26506">MNLKNMLSEKLKPLRVVNNNKFRFYRTLANDVQRWVCCTKTCNANIKYDVNGAICEQNTTHNHEPDDLQSMLRQNFLPQKVSNCVIEQLSDRPSKIIHFEISSTALNVLDSNDITVIRKNIHTALMNIYPKLSRDFPQLHATLPDVIIEIQTKNNEKWIFINDVQYNIVCCTTQMNLDFLNQCDSIFMDSTFSSCPFPFKQLFVIHGFKNSSYAPLFFYLLPNKCHNA</sequence>
<proteinExistence type="predicted"/>
<dbReference type="AlphaFoldDB" id="A0A6G0T6S1"/>
<protein>
    <recommendedName>
        <fullName evidence="3">FLYWCH-type domain-containing protein</fullName>
    </recommendedName>
</protein>
<dbReference type="Gene3D" id="2.20.25.240">
    <property type="match status" value="1"/>
</dbReference>
<evidence type="ECO:0000313" key="2">
    <source>
        <dbReference type="Proteomes" id="UP000475862"/>
    </source>
</evidence>
<comment type="caution">
    <text evidence="1">The sequence shown here is derived from an EMBL/GenBank/DDBJ whole genome shotgun (WGS) entry which is preliminary data.</text>
</comment>
<evidence type="ECO:0000313" key="1">
    <source>
        <dbReference type="EMBL" id="KAE9525841.1"/>
    </source>
</evidence>
<organism evidence="1 2">
    <name type="scientific">Aphis glycines</name>
    <name type="common">Soybean aphid</name>
    <dbReference type="NCBI Taxonomy" id="307491"/>
    <lineage>
        <taxon>Eukaryota</taxon>
        <taxon>Metazoa</taxon>
        <taxon>Ecdysozoa</taxon>
        <taxon>Arthropoda</taxon>
        <taxon>Hexapoda</taxon>
        <taxon>Insecta</taxon>
        <taxon>Pterygota</taxon>
        <taxon>Neoptera</taxon>
        <taxon>Paraneoptera</taxon>
        <taxon>Hemiptera</taxon>
        <taxon>Sternorrhyncha</taxon>
        <taxon>Aphidomorpha</taxon>
        <taxon>Aphidoidea</taxon>
        <taxon>Aphididae</taxon>
        <taxon>Aphidini</taxon>
        <taxon>Aphis</taxon>
        <taxon>Aphis</taxon>
    </lineage>
</organism>
<dbReference type="OrthoDB" id="6607069at2759"/>
<dbReference type="Proteomes" id="UP000475862">
    <property type="component" value="Unassembled WGS sequence"/>
</dbReference>